<keyword evidence="1" id="KW-0812">Transmembrane</keyword>
<dbReference type="InParanoid" id="A0A7N4NVU5"/>
<keyword evidence="1" id="KW-1133">Transmembrane helix</keyword>
<evidence type="ECO:0000256" key="1">
    <source>
        <dbReference type="SAM" id="Phobius"/>
    </source>
</evidence>
<dbReference type="SUPFAM" id="SSF53955">
    <property type="entry name" value="Lysozyme-like"/>
    <property type="match status" value="1"/>
</dbReference>
<evidence type="ECO:0000313" key="3">
    <source>
        <dbReference type="Ensembl" id="ENSSHAP00000028517.1"/>
    </source>
</evidence>
<keyword evidence="4" id="KW-1185">Reference proteome</keyword>
<reference evidence="3" key="3">
    <citation type="submission" date="2025-09" db="UniProtKB">
        <authorList>
            <consortium name="Ensembl"/>
        </authorList>
    </citation>
    <scope>IDENTIFICATION</scope>
</reference>
<sequence length="168" mass="20064">LPPLSLFCFLFCLYCYQRSIRKMKGCELAQRIKQLHIDGYHHVSLANWKSDLVQGFWTNARNYGQKDPSASVYNLSKIIKFYKYYFMTPYSCMHDKNEHLSKAIFAHFFIVSFPFLFRVAWRKKCQGKDLFKHLKGCNLLPATFRSYNSPCFFCKRSFFRSNIVFFFS</sequence>
<accession>A0A7N4NVU5</accession>
<reference evidence="3 4" key="1">
    <citation type="journal article" date="2011" name="Proc. Natl. Acad. Sci. U.S.A.">
        <title>Genetic diversity and population structure of the endangered marsupial Sarcophilus harrisii (Tasmanian devil).</title>
        <authorList>
            <person name="Miller W."/>
            <person name="Hayes V.M."/>
            <person name="Ratan A."/>
            <person name="Petersen D.C."/>
            <person name="Wittekindt N.E."/>
            <person name="Miller J."/>
            <person name="Walenz B."/>
            <person name="Knight J."/>
            <person name="Qi J."/>
            <person name="Zhao F."/>
            <person name="Wang Q."/>
            <person name="Bedoya-Reina O.C."/>
            <person name="Katiyar N."/>
            <person name="Tomsho L.P."/>
            <person name="Kasson L.M."/>
            <person name="Hardie R.A."/>
            <person name="Woodbridge P."/>
            <person name="Tindall E.A."/>
            <person name="Bertelsen M.F."/>
            <person name="Dixon D."/>
            <person name="Pyecroft S."/>
            <person name="Helgen K.M."/>
            <person name="Lesk A.M."/>
            <person name="Pringle T.H."/>
            <person name="Patterson N."/>
            <person name="Zhang Y."/>
            <person name="Kreiss A."/>
            <person name="Woods G.M."/>
            <person name="Jones M.E."/>
            <person name="Schuster S.C."/>
        </authorList>
    </citation>
    <scope>NUCLEOTIDE SEQUENCE [LARGE SCALE GENOMIC DNA]</scope>
</reference>
<feature type="signal peptide" evidence="2">
    <location>
        <begin position="1"/>
        <end position="17"/>
    </location>
</feature>
<name>A0A7N4NVU5_SARHA</name>
<dbReference type="Ensembl" id="ENSSHAT00000035382.1">
    <property type="protein sequence ID" value="ENSSHAP00000028517.1"/>
    <property type="gene ID" value="ENSSHAG00000031028.1"/>
</dbReference>
<dbReference type="InterPro" id="IPR023346">
    <property type="entry name" value="Lysozyme-like_dom_sf"/>
</dbReference>
<organism evidence="3 4">
    <name type="scientific">Sarcophilus harrisii</name>
    <name type="common">Tasmanian devil</name>
    <name type="synonym">Sarcophilus laniarius</name>
    <dbReference type="NCBI Taxonomy" id="9305"/>
    <lineage>
        <taxon>Eukaryota</taxon>
        <taxon>Metazoa</taxon>
        <taxon>Chordata</taxon>
        <taxon>Craniata</taxon>
        <taxon>Vertebrata</taxon>
        <taxon>Euteleostomi</taxon>
        <taxon>Mammalia</taxon>
        <taxon>Metatheria</taxon>
        <taxon>Dasyuromorphia</taxon>
        <taxon>Dasyuridae</taxon>
        <taxon>Sarcophilus</taxon>
    </lineage>
</organism>
<evidence type="ECO:0000313" key="4">
    <source>
        <dbReference type="Proteomes" id="UP000007648"/>
    </source>
</evidence>
<dbReference type="InterPro" id="IPR001916">
    <property type="entry name" value="Glyco_hydro_22"/>
</dbReference>
<protein>
    <submittedName>
        <fullName evidence="3">Uncharacterized protein</fullName>
    </submittedName>
</protein>
<feature type="transmembrane region" description="Helical" evidence="1">
    <location>
        <begin position="103"/>
        <end position="121"/>
    </location>
</feature>
<evidence type="ECO:0000256" key="2">
    <source>
        <dbReference type="SAM" id="SignalP"/>
    </source>
</evidence>
<dbReference type="Proteomes" id="UP000007648">
    <property type="component" value="Unassembled WGS sequence"/>
</dbReference>
<dbReference type="SMART" id="SM00263">
    <property type="entry name" value="LYZ1"/>
    <property type="match status" value="1"/>
</dbReference>
<keyword evidence="1" id="KW-0472">Membrane</keyword>
<reference evidence="3" key="2">
    <citation type="submission" date="2025-08" db="UniProtKB">
        <authorList>
            <consortium name="Ensembl"/>
        </authorList>
    </citation>
    <scope>IDENTIFICATION</scope>
</reference>
<keyword evidence="2" id="KW-0732">Signal</keyword>
<proteinExistence type="predicted"/>
<dbReference type="AlphaFoldDB" id="A0A7N4NVU5"/>
<feature type="chain" id="PRO_5029880669" evidence="2">
    <location>
        <begin position="18"/>
        <end position="168"/>
    </location>
</feature>